<feature type="transmembrane region" description="Helical" evidence="1">
    <location>
        <begin position="134"/>
        <end position="156"/>
    </location>
</feature>
<dbReference type="OrthoDB" id="2844766at2"/>
<accession>A0A127EH37</accession>
<evidence type="ECO:0000313" key="3">
    <source>
        <dbReference type="Proteomes" id="UP000070260"/>
    </source>
</evidence>
<protein>
    <submittedName>
        <fullName evidence="2">Transposase</fullName>
    </submittedName>
</protein>
<keyword evidence="1" id="KW-1133">Transmembrane helix</keyword>
<dbReference type="EMBL" id="CP010994">
    <property type="protein sequence ID" value="AMN35276.1"/>
    <property type="molecule type" value="Genomic_DNA"/>
</dbReference>
<sequence>MKFQKIFLVIYALLLAFLIFSPIKLMGRSSIERGDIKLKVYYQAVTGATHYLKEDSKKLKKLLKYTYPEANTSLIKLVGNTPYDLVSDPAEIGSLTVYGKVTDITYEFSGDGAVPVFEVSYWDVPFKRLFLIQYHWFFIGIFVLFPVFIINAVIVLKSYKIKKR</sequence>
<evidence type="ECO:0000313" key="2">
    <source>
        <dbReference type="EMBL" id="AMN35276.1"/>
    </source>
</evidence>
<dbReference type="PATRIC" id="fig|1502.177.peg.1162"/>
<name>A0A127EH37_CLOPF</name>
<dbReference type="Proteomes" id="UP000070260">
    <property type="component" value="Chromosome"/>
</dbReference>
<reference evidence="2 3" key="1">
    <citation type="journal article" date="2016" name="PLoS ONE">
        <title>Plasmid Characterization and Chromosome Analysis of Two netF+ Clostridium perfringens Isolates Associated with Foal and Canine Necrotizing Enteritis.</title>
        <authorList>
            <person name="Mehdizadeh Gohari I."/>
            <person name="Kropinski A.M."/>
            <person name="Weese S.J."/>
            <person name="Parreira V.R."/>
            <person name="Whitehead A.E."/>
            <person name="Boerlin P."/>
            <person name="Prescott J.F."/>
        </authorList>
    </citation>
    <scope>NUCLEOTIDE SEQUENCE [LARGE SCALE GENOMIC DNA]</scope>
    <source>
        <strain evidence="2 3">JP838</strain>
    </source>
</reference>
<proteinExistence type="predicted"/>
<keyword evidence="1" id="KW-0472">Membrane</keyword>
<dbReference type="RefSeq" id="WP_061427221.1">
    <property type="nucleotide sequence ID" value="NZ_CATNZO010000001.1"/>
</dbReference>
<evidence type="ECO:0000256" key="1">
    <source>
        <dbReference type="SAM" id="Phobius"/>
    </source>
</evidence>
<organism evidence="2 3">
    <name type="scientific">Clostridium perfringens</name>
    <dbReference type="NCBI Taxonomy" id="1502"/>
    <lineage>
        <taxon>Bacteria</taxon>
        <taxon>Bacillati</taxon>
        <taxon>Bacillota</taxon>
        <taxon>Clostridia</taxon>
        <taxon>Eubacteriales</taxon>
        <taxon>Clostridiaceae</taxon>
        <taxon>Clostridium</taxon>
    </lineage>
</organism>
<dbReference type="AlphaFoldDB" id="A0A127EH37"/>
<gene>
    <name evidence="2" type="ORF">JFP838_05775</name>
</gene>
<keyword evidence="1" id="KW-0812">Transmembrane</keyword>